<comment type="caution">
    <text evidence="1">The sequence shown here is derived from an EMBL/GenBank/DDBJ whole genome shotgun (WGS) entry which is preliminary data.</text>
</comment>
<accession>A0ACC5R9B4</accession>
<dbReference type="Proteomes" id="UP000616151">
    <property type="component" value="Unassembled WGS sequence"/>
</dbReference>
<sequence>MRAATFTNHRRRIGRAVSHVDWHLDDEMDIRRLADIACFSPYHFLRVFQELTHETPLSMVRRLRLERARRRLATGVSVTEAAQEACFESSQAFARAFRALFDRTPSSIEPGEIRLDPADLPPEIVTLKERRAIALDFKGTHLDLTDGFGHLLGLARPLMRRHGSHAASLSTDYPFPELDKPYGCQMLLLMPEAGLRETKLPVIHIAGGLHVQWRRRGLLLDSHAGYRKLVDHTLPARGLCRTDGPIIRLFHNDPALVPRGNRKWSLFIPVVPLDS</sequence>
<name>A0ACC5R9B4_9HYPH</name>
<gene>
    <name evidence="1" type="ORF">JHL16_23035</name>
</gene>
<protein>
    <submittedName>
        <fullName evidence="1">AraC family transcriptional regulator</fullName>
    </submittedName>
</protein>
<reference evidence="1" key="1">
    <citation type="submission" date="2021-01" db="EMBL/GenBank/DDBJ databases">
        <authorList>
            <person name="Sun Q."/>
        </authorList>
    </citation>
    <scope>NUCLEOTIDE SEQUENCE</scope>
    <source>
        <strain evidence="1">YIM B02566</strain>
    </source>
</reference>
<keyword evidence="2" id="KW-1185">Reference proteome</keyword>
<organism evidence="1 2">
    <name type="scientific">Taklimakanibacter albus</name>
    <dbReference type="NCBI Taxonomy" id="2800327"/>
    <lineage>
        <taxon>Bacteria</taxon>
        <taxon>Pseudomonadati</taxon>
        <taxon>Pseudomonadota</taxon>
        <taxon>Alphaproteobacteria</taxon>
        <taxon>Hyphomicrobiales</taxon>
        <taxon>Aestuariivirgaceae</taxon>
        <taxon>Taklimakanibacter</taxon>
    </lineage>
</organism>
<proteinExistence type="predicted"/>
<dbReference type="EMBL" id="JAENHL010000008">
    <property type="protein sequence ID" value="MBK1869254.1"/>
    <property type="molecule type" value="Genomic_DNA"/>
</dbReference>
<evidence type="ECO:0000313" key="2">
    <source>
        <dbReference type="Proteomes" id="UP000616151"/>
    </source>
</evidence>
<evidence type="ECO:0000313" key="1">
    <source>
        <dbReference type="EMBL" id="MBK1869254.1"/>
    </source>
</evidence>